<keyword evidence="1" id="KW-0812">Transmembrane</keyword>
<protein>
    <submittedName>
        <fullName evidence="2">Uncharacterized protein</fullName>
    </submittedName>
</protein>
<comment type="caution">
    <text evidence="2">The sequence shown here is derived from an EMBL/GenBank/DDBJ whole genome shotgun (WGS) entry which is preliminary data.</text>
</comment>
<evidence type="ECO:0000313" key="2">
    <source>
        <dbReference type="EMBL" id="KAL0303980.1"/>
    </source>
</evidence>
<dbReference type="AlphaFoldDB" id="A0AAW2KAL7"/>
<organism evidence="2">
    <name type="scientific">Sesamum radiatum</name>
    <name type="common">Black benniseed</name>
    <dbReference type="NCBI Taxonomy" id="300843"/>
    <lineage>
        <taxon>Eukaryota</taxon>
        <taxon>Viridiplantae</taxon>
        <taxon>Streptophyta</taxon>
        <taxon>Embryophyta</taxon>
        <taxon>Tracheophyta</taxon>
        <taxon>Spermatophyta</taxon>
        <taxon>Magnoliopsida</taxon>
        <taxon>eudicotyledons</taxon>
        <taxon>Gunneridae</taxon>
        <taxon>Pentapetalae</taxon>
        <taxon>asterids</taxon>
        <taxon>lamiids</taxon>
        <taxon>Lamiales</taxon>
        <taxon>Pedaliaceae</taxon>
        <taxon>Sesamum</taxon>
    </lineage>
</organism>
<gene>
    <name evidence="2" type="ORF">Sradi_6266100</name>
</gene>
<proteinExistence type="predicted"/>
<feature type="transmembrane region" description="Helical" evidence="1">
    <location>
        <begin position="43"/>
        <end position="64"/>
    </location>
</feature>
<evidence type="ECO:0000256" key="1">
    <source>
        <dbReference type="SAM" id="Phobius"/>
    </source>
</evidence>
<accession>A0AAW2KAL7</accession>
<keyword evidence="1" id="KW-1133">Transmembrane helix</keyword>
<keyword evidence="1" id="KW-0472">Membrane</keyword>
<reference evidence="2" key="2">
    <citation type="journal article" date="2024" name="Plant">
        <title>Genomic evolution and insights into agronomic trait innovations of Sesamum species.</title>
        <authorList>
            <person name="Miao H."/>
            <person name="Wang L."/>
            <person name="Qu L."/>
            <person name="Liu H."/>
            <person name="Sun Y."/>
            <person name="Le M."/>
            <person name="Wang Q."/>
            <person name="Wei S."/>
            <person name="Zheng Y."/>
            <person name="Lin W."/>
            <person name="Duan Y."/>
            <person name="Cao H."/>
            <person name="Xiong S."/>
            <person name="Wang X."/>
            <person name="Wei L."/>
            <person name="Li C."/>
            <person name="Ma Q."/>
            <person name="Ju M."/>
            <person name="Zhao R."/>
            <person name="Li G."/>
            <person name="Mu C."/>
            <person name="Tian Q."/>
            <person name="Mei H."/>
            <person name="Zhang T."/>
            <person name="Gao T."/>
            <person name="Zhang H."/>
        </authorList>
    </citation>
    <scope>NUCLEOTIDE SEQUENCE</scope>
    <source>
        <strain evidence="2">G02</strain>
    </source>
</reference>
<dbReference type="EMBL" id="JACGWJ010000029">
    <property type="protein sequence ID" value="KAL0303980.1"/>
    <property type="molecule type" value="Genomic_DNA"/>
</dbReference>
<sequence>MLKFLKGVVGGSGTGVKDLPYNIGEPYASAWGSWVHYRGTSKVSVAIPFYTVYFEFFVVAGFLFI</sequence>
<reference evidence="2" key="1">
    <citation type="submission" date="2020-06" db="EMBL/GenBank/DDBJ databases">
        <authorList>
            <person name="Li T."/>
            <person name="Hu X."/>
            <person name="Zhang T."/>
            <person name="Song X."/>
            <person name="Zhang H."/>
            <person name="Dai N."/>
            <person name="Sheng W."/>
            <person name="Hou X."/>
            <person name="Wei L."/>
        </authorList>
    </citation>
    <scope>NUCLEOTIDE SEQUENCE</scope>
    <source>
        <strain evidence="2">G02</strain>
        <tissue evidence="2">Leaf</tissue>
    </source>
</reference>
<name>A0AAW2KAL7_SESRA</name>